<dbReference type="AlphaFoldDB" id="A0A0F3NBB0"/>
<evidence type="ECO:0000313" key="1">
    <source>
        <dbReference type="EMBL" id="KJV65002.1"/>
    </source>
</evidence>
<proteinExistence type="predicted"/>
<comment type="caution">
    <text evidence="1">The sequence shown here is derived from an EMBL/GenBank/DDBJ whole genome shotgun (WGS) entry which is preliminary data.</text>
</comment>
<dbReference type="EMBL" id="LANV01000001">
    <property type="protein sequence ID" value="KJV65002.1"/>
    <property type="molecule type" value="Genomic_DNA"/>
</dbReference>
<name>A0A0F3NBB0_ANAPH</name>
<gene>
    <name evidence="1" type="ORF">APHMUC_1332</name>
</gene>
<organism evidence="1 2">
    <name type="scientific">Anaplasma phagocytophilum str. ApMUC09</name>
    <dbReference type="NCBI Taxonomy" id="1359152"/>
    <lineage>
        <taxon>Bacteria</taxon>
        <taxon>Pseudomonadati</taxon>
        <taxon>Pseudomonadota</taxon>
        <taxon>Alphaproteobacteria</taxon>
        <taxon>Rickettsiales</taxon>
        <taxon>Anaplasmataceae</taxon>
        <taxon>Anaplasma</taxon>
        <taxon>phagocytophilum group</taxon>
    </lineage>
</organism>
<evidence type="ECO:0000313" key="2">
    <source>
        <dbReference type="Proteomes" id="UP000033441"/>
    </source>
</evidence>
<reference evidence="1 2" key="1">
    <citation type="submission" date="2015-02" db="EMBL/GenBank/DDBJ databases">
        <title>Genome Sequencing of Rickettsiales.</title>
        <authorList>
            <person name="Daugherty S.C."/>
            <person name="Su Q."/>
            <person name="Abolude K."/>
            <person name="Beier-Sexton M."/>
            <person name="Carlyon J.A."/>
            <person name="Carter R."/>
            <person name="Day N.P."/>
            <person name="Dumler S.J."/>
            <person name="Dyachenko V."/>
            <person name="Godinez A."/>
            <person name="Kurtti T.J."/>
            <person name="Lichay M."/>
            <person name="Mullins K.E."/>
            <person name="Ott S."/>
            <person name="Pappas-Brown V."/>
            <person name="Paris D.H."/>
            <person name="Patel P."/>
            <person name="Richards A.L."/>
            <person name="Sadzewicz L."/>
            <person name="Sears K."/>
            <person name="Seidman D."/>
            <person name="Sengamalay N."/>
            <person name="Stenos J."/>
            <person name="Tallon L.J."/>
            <person name="Vincent G."/>
            <person name="Fraser C.M."/>
            <person name="Munderloh U."/>
            <person name="Dunning-Hotopp J.C."/>
        </authorList>
    </citation>
    <scope>NUCLEOTIDE SEQUENCE [LARGE SCALE GENOMIC DNA]</scope>
    <source>
        <strain evidence="1 2">ApMUC09</strain>
    </source>
</reference>
<dbReference type="PATRIC" id="fig|1359152.3.peg.1393"/>
<sequence length="76" mass="8851">MFRIDVLAGVMVVLRDVWNYTLRKLEIESQSEDVISILHCGNIFKCEVASEQDSDFYKLGFCSYKELHYLSISKLL</sequence>
<dbReference type="Proteomes" id="UP000033441">
    <property type="component" value="Unassembled WGS sequence"/>
</dbReference>
<accession>A0A0F3NBB0</accession>
<protein>
    <submittedName>
        <fullName evidence="1">Uncharacterized protein</fullName>
    </submittedName>
</protein>